<protein>
    <submittedName>
        <fullName evidence="2">CopL family metal-binding regulatory protein</fullName>
    </submittedName>
</protein>
<gene>
    <name evidence="2" type="ORF">ACFO3Q_15210</name>
</gene>
<name>A0ABV9NMF7_9GAMM</name>
<accession>A0ABV9NMF7</accession>
<organism evidence="2 3">
    <name type="scientific">Coralloluteibacterium thermophilum</name>
    <dbReference type="NCBI Taxonomy" id="2707049"/>
    <lineage>
        <taxon>Bacteria</taxon>
        <taxon>Pseudomonadati</taxon>
        <taxon>Pseudomonadota</taxon>
        <taxon>Gammaproteobacteria</taxon>
        <taxon>Lysobacterales</taxon>
        <taxon>Lysobacteraceae</taxon>
        <taxon>Coralloluteibacterium</taxon>
    </lineage>
</organism>
<dbReference type="Proteomes" id="UP001595892">
    <property type="component" value="Unassembled WGS sequence"/>
</dbReference>
<comment type="caution">
    <text evidence="2">The sequence shown here is derived from an EMBL/GenBank/DDBJ whole genome shotgun (WGS) entry which is preliminary data.</text>
</comment>
<reference evidence="3" key="1">
    <citation type="journal article" date="2019" name="Int. J. Syst. Evol. Microbiol.">
        <title>The Global Catalogue of Microorganisms (GCM) 10K type strain sequencing project: providing services to taxonomists for standard genome sequencing and annotation.</title>
        <authorList>
            <consortium name="The Broad Institute Genomics Platform"/>
            <consortium name="The Broad Institute Genome Sequencing Center for Infectious Disease"/>
            <person name="Wu L."/>
            <person name="Ma J."/>
        </authorList>
    </citation>
    <scope>NUCLEOTIDE SEQUENCE [LARGE SCALE GENOMIC DNA]</scope>
    <source>
        <strain evidence="3">CGMCC 1.13574</strain>
    </source>
</reference>
<proteinExistence type="predicted"/>
<dbReference type="NCBIfam" id="NF033807">
    <property type="entry name" value="CopL_fam"/>
    <property type="match status" value="1"/>
</dbReference>
<dbReference type="InterPro" id="IPR048034">
    <property type="entry name" value="CopL-like"/>
</dbReference>
<evidence type="ECO:0000313" key="3">
    <source>
        <dbReference type="Proteomes" id="UP001595892"/>
    </source>
</evidence>
<keyword evidence="1" id="KW-0732">Signal</keyword>
<evidence type="ECO:0000313" key="2">
    <source>
        <dbReference type="EMBL" id="MFC4729517.1"/>
    </source>
</evidence>
<feature type="chain" id="PRO_5046949923" evidence="1">
    <location>
        <begin position="20"/>
        <end position="131"/>
    </location>
</feature>
<sequence>MRLFLVVALLANGPGIAGASMHMEHVRDSAGDVTSAPTAAEAMAACHGGAAAATGANEHHHPQATDEAGAVSPLDDCCQSGDCDACMHHCSAALAGSALADFTVRYRQTAEPFLSVHASAALRNLFRPPIG</sequence>
<dbReference type="EMBL" id="JBHSGG010000045">
    <property type="protein sequence ID" value="MFC4729517.1"/>
    <property type="molecule type" value="Genomic_DNA"/>
</dbReference>
<evidence type="ECO:0000256" key="1">
    <source>
        <dbReference type="SAM" id="SignalP"/>
    </source>
</evidence>
<feature type="signal peptide" evidence="1">
    <location>
        <begin position="1"/>
        <end position="19"/>
    </location>
</feature>
<keyword evidence="3" id="KW-1185">Reference proteome</keyword>